<evidence type="ECO:0000259" key="1">
    <source>
        <dbReference type="Pfam" id="PF01261"/>
    </source>
</evidence>
<name>A0A7J0BPT0_9BACT</name>
<evidence type="ECO:0000313" key="2">
    <source>
        <dbReference type="EMBL" id="GFM35145.1"/>
    </source>
</evidence>
<reference evidence="2 3" key="1">
    <citation type="submission" date="2020-05" db="EMBL/GenBank/DDBJ databases">
        <title>Draft genome sequence of Desulfovibrio sp. strain HN2T.</title>
        <authorList>
            <person name="Ueno A."/>
            <person name="Tamazawa S."/>
            <person name="Tamamura S."/>
            <person name="Murakami T."/>
            <person name="Kiyama T."/>
            <person name="Inomata H."/>
            <person name="Amano Y."/>
            <person name="Miyakawa K."/>
            <person name="Tamaki H."/>
            <person name="Naganuma T."/>
            <person name="Kaneko K."/>
        </authorList>
    </citation>
    <scope>NUCLEOTIDE SEQUENCE [LARGE SCALE GENOMIC DNA]</scope>
    <source>
        <strain evidence="2 3">HN2</strain>
    </source>
</reference>
<dbReference type="Gene3D" id="3.20.20.150">
    <property type="entry name" value="Divalent-metal-dependent TIM barrel enzymes"/>
    <property type="match status" value="1"/>
</dbReference>
<comment type="caution">
    <text evidence="2">The sequence shown here is derived from an EMBL/GenBank/DDBJ whole genome shotgun (WGS) entry which is preliminary data.</text>
</comment>
<sequence>MSSFPFSVGLKLFSTNSQLIPLVQDIQDTGLFGYVELYVLPGTYRENINHFKHISLPFVIHAPHFGHGVNLANPLLRQNNVKKIEDARRFADKTGAEYIIVHGGFDGELAEVIEQVGLIGDSRFLLENLPFWGDAGQRCIGSSPDSVSVALQSGVFLGFVLDVGHAACASASTQSDFLSYLDSFLSLCPKMFHVSDGHLNSGQDMHLPIGFGDFPWRDILKRIPDRSMLTMETPRDMRFGLADTVNDRHRIEEIFG</sequence>
<dbReference type="AlphaFoldDB" id="A0A7J0BPT0"/>
<organism evidence="2 3">
    <name type="scientific">Desulfovibrio subterraneus</name>
    <dbReference type="NCBI Taxonomy" id="2718620"/>
    <lineage>
        <taxon>Bacteria</taxon>
        <taxon>Pseudomonadati</taxon>
        <taxon>Thermodesulfobacteriota</taxon>
        <taxon>Desulfovibrionia</taxon>
        <taxon>Desulfovibrionales</taxon>
        <taxon>Desulfovibrionaceae</taxon>
        <taxon>Desulfovibrio</taxon>
    </lineage>
</organism>
<dbReference type="EMBL" id="BLVO01000016">
    <property type="protein sequence ID" value="GFM35145.1"/>
    <property type="molecule type" value="Genomic_DNA"/>
</dbReference>
<dbReference type="Proteomes" id="UP000503840">
    <property type="component" value="Unassembled WGS sequence"/>
</dbReference>
<gene>
    <name evidence="2" type="ORF">DSM101010T_35100</name>
</gene>
<dbReference type="InterPro" id="IPR036237">
    <property type="entry name" value="Xyl_isomerase-like_sf"/>
</dbReference>
<feature type="domain" description="Xylose isomerase-like TIM barrel" evidence="1">
    <location>
        <begin position="50"/>
        <end position="235"/>
    </location>
</feature>
<dbReference type="SUPFAM" id="SSF51658">
    <property type="entry name" value="Xylose isomerase-like"/>
    <property type="match status" value="1"/>
</dbReference>
<dbReference type="InterPro" id="IPR013022">
    <property type="entry name" value="Xyl_isomerase-like_TIM-brl"/>
</dbReference>
<accession>A0A7J0BPT0</accession>
<dbReference type="Pfam" id="PF01261">
    <property type="entry name" value="AP_endonuc_2"/>
    <property type="match status" value="1"/>
</dbReference>
<proteinExistence type="predicted"/>
<evidence type="ECO:0000313" key="3">
    <source>
        <dbReference type="Proteomes" id="UP000503840"/>
    </source>
</evidence>
<keyword evidence="3" id="KW-1185">Reference proteome</keyword>
<protein>
    <recommendedName>
        <fullName evidence="1">Xylose isomerase-like TIM barrel domain-containing protein</fullName>
    </recommendedName>
</protein>
<dbReference type="RefSeq" id="WP_174406772.1">
    <property type="nucleotide sequence ID" value="NZ_BLVO01000016.1"/>
</dbReference>